<reference evidence="2" key="2">
    <citation type="submission" date="2019-10" db="EMBL/GenBank/DDBJ databases">
        <authorList>
            <consortium name="NCBI Genome Project"/>
        </authorList>
    </citation>
    <scope>NUCLEOTIDE SEQUENCE</scope>
    <source>
        <strain evidence="2">NI907</strain>
    </source>
</reference>
<dbReference type="RefSeq" id="XP_030979627.1">
    <property type="nucleotide sequence ID" value="XM_031130899.1"/>
</dbReference>
<organism evidence="1 2">
    <name type="scientific">Pyricularia grisea</name>
    <name type="common">Crabgrass-specific blast fungus</name>
    <name type="synonym">Magnaporthe grisea</name>
    <dbReference type="NCBI Taxonomy" id="148305"/>
    <lineage>
        <taxon>Eukaryota</taxon>
        <taxon>Fungi</taxon>
        <taxon>Dikarya</taxon>
        <taxon>Ascomycota</taxon>
        <taxon>Pezizomycotina</taxon>
        <taxon>Sordariomycetes</taxon>
        <taxon>Sordariomycetidae</taxon>
        <taxon>Magnaporthales</taxon>
        <taxon>Pyriculariaceae</taxon>
        <taxon>Pyricularia</taxon>
    </lineage>
</organism>
<accession>A0A6P8AXN4</accession>
<sequence>MFSKRGYPDRFKDLDKSAEGPLLETADRLFQRLSVTFDEQIYRRLPRVAFINLSRSIANEKGYAGPPSGRCSYRSCGYFVRVRETPVDIQRDSAFSCRCPIDGDILLWTI</sequence>
<gene>
    <name evidence="2" type="ORF">PgNI_10925</name>
</gene>
<dbReference type="Proteomes" id="UP000515153">
    <property type="component" value="Chromosome VII"/>
</dbReference>
<keyword evidence="1" id="KW-1185">Reference proteome</keyword>
<name>A0A6P8AXN4_PYRGI</name>
<dbReference type="KEGG" id="pgri:PgNI_10925"/>
<reference evidence="2" key="3">
    <citation type="submission" date="2025-08" db="UniProtKB">
        <authorList>
            <consortium name="RefSeq"/>
        </authorList>
    </citation>
    <scope>IDENTIFICATION</scope>
    <source>
        <strain evidence="2">NI907</strain>
    </source>
</reference>
<proteinExistence type="predicted"/>
<dbReference type="AlphaFoldDB" id="A0A6P8AXN4"/>
<reference evidence="1 2" key="1">
    <citation type="journal article" date="2019" name="Mol. Biol. Evol.">
        <title>Blast fungal genomes show frequent chromosomal changes, gene gains and losses, and effector gene turnover.</title>
        <authorList>
            <person name="Gomez Luciano L.B."/>
            <person name="Jason Tsai I."/>
            <person name="Chuma I."/>
            <person name="Tosa Y."/>
            <person name="Chen Y.H."/>
            <person name="Li J.Y."/>
            <person name="Li M.Y."/>
            <person name="Jade Lu M.Y."/>
            <person name="Nakayashiki H."/>
            <person name="Li W.H."/>
        </authorList>
    </citation>
    <scope>NUCLEOTIDE SEQUENCE [LARGE SCALE GENOMIC DNA]</scope>
    <source>
        <strain evidence="1 2">NI907</strain>
    </source>
</reference>
<protein>
    <submittedName>
        <fullName evidence="2">Uncharacterized protein</fullName>
    </submittedName>
</protein>
<evidence type="ECO:0000313" key="2">
    <source>
        <dbReference type="RefSeq" id="XP_030979627.1"/>
    </source>
</evidence>
<dbReference type="GeneID" id="41965804"/>
<evidence type="ECO:0000313" key="1">
    <source>
        <dbReference type="Proteomes" id="UP000515153"/>
    </source>
</evidence>